<evidence type="ECO:0000313" key="10">
    <source>
        <dbReference type="Proteomes" id="UP001352852"/>
    </source>
</evidence>
<comment type="subcellular location">
    <subcellularLocation>
        <location evidence="1">Cell membrane</location>
    </subcellularLocation>
</comment>
<organism evidence="9 10">
    <name type="scientific">Characodon lateralis</name>
    <dbReference type="NCBI Taxonomy" id="208331"/>
    <lineage>
        <taxon>Eukaryota</taxon>
        <taxon>Metazoa</taxon>
        <taxon>Chordata</taxon>
        <taxon>Craniata</taxon>
        <taxon>Vertebrata</taxon>
        <taxon>Euteleostomi</taxon>
        <taxon>Actinopterygii</taxon>
        <taxon>Neopterygii</taxon>
        <taxon>Teleostei</taxon>
        <taxon>Neoteleostei</taxon>
        <taxon>Acanthomorphata</taxon>
        <taxon>Ovalentaria</taxon>
        <taxon>Atherinomorphae</taxon>
        <taxon>Cyprinodontiformes</taxon>
        <taxon>Goodeidae</taxon>
        <taxon>Characodon</taxon>
    </lineage>
</organism>
<keyword evidence="10" id="KW-1185">Reference proteome</keyword>
<evidence type="ECO:0000256" key="8">
    <source>
        <dbReference type="ARBA" id="ARBA00023319"/>
    </source>
</evidence>
<evidence type="ECO:0000256" key="6">
    <source>
        <dbReference type="ARBA" id="ARBA00023180"/>
    </source>
</evidence>
<evidence type="ECO:0000256" key="1">
    <source>
        <dbReference type="ARBA" id="ARBA00004236"/>
    </source>
</evidence>
<evidence type="ECO:0000256" key="2">
    <source>
        <dbReference type="ARBA" id="ARBA00022475"/>
    </source>
</evidence>
<reference evidence="9 10" key="1">
    <citation type="submission" date="2021-06" db="EMBL/GenBank/DDBJ databases">
        <authorList>
            <person name="Palmer J.M."/>
        </authorList>
    </citation>
    <scope>NUCLEOTIDE SEQUENCE [LARGE SCALE GENOMIC DNA]</scope>
    <source>
        <strain evidence="9 10">CL_MEX2019</strain>
        <tissue evidence="9">Muscle</tissue>
    </source>
</reference>
<evidence type="ECO:0000256" key="7">
    <source>
        <dbReference type="ARBA" id="ARBA00023288"/>
    </source>
</evidence>
<keyword evidence="7" id="KW-0449">Lipoprotein</keyword>
<gene>
    <name evidence="9" type="ORF">CHARACLAT_010267</name>
</gene>
<dbReference type="EMBL" id="JAHUTJ010058033">
    <property type="protein sequence ID" value="MED6286851.1"/>
    <property type="molecule type" value="Genomic_DNA"/>
</dbReference>
<dbReference type="PANTHER" id="PTHR19226:SF2">
    <property type="entry name" value="THY-1 MEMBRANE GLYCOPROTEIN"/>
    <property type="match status" value="1"/>
</dbReference>
<comment type="caution">
    <text evidence="9">The sequence shown here is derived from an EMBL/GenBank/DDBJ whole genome shotgun (WGS) entry which is preliminary data.</text>
</comment>
<evidence type="ECO:0000313" key="9">
    <source>
        <dbReference type="EMBL" id="MED6286851.1"/>
    </source>
</evidence>
<evidence type="ECO:0008006" key="11">
    <source>
        <dbReference type="Google" id="ProtNLM"/>
    </source>
</evidence>
<dbReference type="Proteomes" id="UP001352852">
    <property type="component" value="Unassembled WGS sequence"/>
</dbReference>
<keyword evidence="4" id="KW-0472">Membrane</keyword>
<protein>
    <recommendedName>
        <fullName evidence="11">Thy-1 cell surface antigen</fullName>
    </recommendedName>
</protein>
<evidence type="ECO:0000256" key="4">
    <source>
        <dbReference type="ARBA" id="ARBA00023136"/>
    </source>
</evidence>
<evidence type="ECO:0000256" key="3">
    <source>
        <dbReference type="ARBA" id="ARBA00022729"/>
    </source>
</evidence>
<name>A0ABU7EHY0_9TELE</name>
<sequence length="229" mass="25312">MSPRHAAQATSSVTQSLSPADAAAHSGASAAKLTGYSGTKHQDCGESLIGQKSIAMELHLLVAVCLLFGRIMNTHQTHMSSLYTYLFTPRGPQMFTCLTYLERNVRVDCEFLATDLVPGPYCEYRQDSRLVGSTYPNAVIYVSTEDRRRSNVSLVAPNLCRLTWAPMADEKPYTYTCRVYQGNSWKENSMAVHHRHLLICSAISVLFKPAPWVLSLVMSLPVALGLLNP</sequence>
<dbReference type="InterPro" id="IPR033292">
    <property type="entry name" value="THY1"/>
</dbReference>
<keyword evidence="8" id="KW-0393">Immunoglobulin domain</keyword>
<dbReference type="PANTHER" id="PTHR19226">
    <property type="entry name" value="THY-1 MEMBRANE GLYCOPROTEIN"/>
    <property type="match status" value="1"/>
</dbReference>
<keyword evidence="2" id="KW-1003">Cell membrane</keyword>
<proteinExistence type="predicted"/>
<keyword evidence="5" id="KW-1015">Disulfide bond</keyword>
<accession>A0ABU7EHY0</accession>
<keyword evidence="3" id="KW-0732">Signal</keyword>
<keyword evidence="6" id="KW-0325">Glycoprotein</keyword>
<evidence type="ECO:0000256" key="5">
    <source>
        <dbReference type="ARBA" id="ARBA00023157"/>
    </source>
</evidence>